<sequence length="302" mass="34010">MPFLKFQNFCLKLSDRCSCSWAECRGPPTAETDIEPPKLTSEIQAETKPAQIDPEAPSEAIQKHFYKRSSPSRTSCTMITGYSKIFRKWPRENSGFCTVVPPTGTRRMHKQKLGVADLPCETDPQKGQPDTAICSPSPGAVCERMLDVLRPRELGPRGHVVFHNFPDFSGTGHGKNPEVSRQAPLWLVVPHQLTHQPLQSNNYDTFPEFIRAERAFFVRFERRLACNLAIVVIRNGGAPALNEFGPDASHLNAVSHEFYEIQFNLSAIPNEVYLSLRSCHENGSVWAARVPTKMETYGIRWV</sequence>
<gene>
    <name evidence="1" type="ORF">EVAR_83856_1</name>
</gene>
<keyword evidence="2" id="KW-1185">Reference proteome</keyword>
<reference evidence="1 2" key="1">
    <citation type="journal article" date="2019" name="Commun. Biol.">
        <title>The bagworm genome reveals a unique fibroin gene that provides high tensile strength.</title>
        <authorList>
            <person name="Kono N."/>
            <person name="Nakamura H."/>
            <person name="Ohtoshi R."/>
            <person name="Tomita M."/>
            <person name="Numata K."/>
            <person name="Arakawa K."/>
        </authorList>
    </citation>
    <scope>NUCLEOTIDE SEQUENCE [LARGE SCALE GENOMIC DNA]</scope>
</reference>
<comment type="caution">
    <text evidence="1">The sequence shown here is derived from an EMBL/GenBank/DDBJ whole genome shotgun (WGS) entry which is preliminary data.</text>
</comment>
<dbReference type="EMBL" id="BGZK01000214">
    <property type="protein sequence ID" value="GBP28957.1"/>
    <property type="molecule type" value="Genomic_DNA"/>
</dbReference>
<dbReference type="Proteomes" id="UP000299102">
    <property type="component" value="Unassembled WGS sequence"/>
</dbReference>
<evidence type="ECO:0000313" key="2">
    <source>
        <dbReference type="Proteomes" id="UP000299102"/>
    </source>
</evidence>
<proteinExistence type="predicted"/>
<organism evidence="1 2">
    <name type="scientific">Eumeta variegata</name>
    <name type="common">Bagworm moth</name>
    <name type="synonym">Eumeta japonica</name>
    <dbReference type="NCBI Taxonomy" id="151549"/>
    <lineage>
        <taxon>Eukaryota</taxon>
        <taxon>Metazoa</taxon>
        <taxon>Ecdysozoa</taxon>
        <taxon>Arthropoda</taxon>
        <taxon>Hexapoda</taxon>
        <taxon>Insecta</taxon>
        <taxon>Pterygota</taxon>
        <taxon>Neoptera</taxon>
        <taxon>Endopterygota</taxon>
        <taxon>Lepidoptera</taxon>
        <taxon>Glossata</taxon>
        <taxon>Ditrysia</taxon>
        <taxon>Tineoidea</taxon>
        <taxon>Psychidae</taxon>
        <taxon>Oiketicinae</taxon>
        <taxon>Eumeta</taxon>
    </lineage>
</organism>
<dbReference type="AlphaFoldDB" id="A0A4C1USF2"/>
<evidence type="ECO:0000313" key="1">
    <source>
        <dbReference type="EMBL" id="GBP28957.1"/>
    </source>
</evidence>
<protein>
    <submittedName>
        <fullName evidence="1">Uncharacterized protein</fullName>
    </submittedName>
</protein>
<accession>A0A4C1USF2</accession>
<name>A0A4C1USF2_EUMVA</name>